<dbReference type="AlphaFoldDB" id="A0A7K3WS67"/>
<dbReference type="NCBIfam" id="TIGR04183">
    <property type="entry name" value="Por_Secre_tail"/>
    <property type="match status" value="1"/>
</dbReference>
<feature type="domain" description="Secretion system C-terminal sorting" evidence="3">
    <location>
        <begin position="609"/>
        <end position="686"/>
    </location>
</feature>
<dbReference type="RefSeq" id="WP_163285910.1">
    <property type="nucleotide sequence ID" value="NZ_JAAGVY010000027.1"/>
</dbReference>
<dbReference type="EMBL" id="JAAGVY010000027">
    <property type="protein sequence ID" value="NEN24517.1"/>
    <property type="molecule type" value="Genomic_DNA"/>
</dbReference>
<evidence type="ECO:0000313" key="4">
    <source>
        <dbReference type="EMBL" id="NEN24517.1"/>
    </source>
</evidence>
<proteinExistence type="predicted"/>
<sequence>MKAVFLLALFTLTFTFQSLSQNINKSSTSRDNDVLWSEDFSNGFDGTDGSWTFGLIHGELWFKTAAGQYNSSAPLPNASPLYGQHIPLFFENTALISSPTRFNGIAMLDADRFNSTATPTFPEGTATTNPIFSILESPPINLTGNPFSTLTFYTFSKICCSNFSGFVKVEFSTNGGNSWTDLGFESQLEFPLEEPNDQSMTFNLSSLLAGVSDISDCRIRYRWNGGNSHFFWMLDDIKIEALPENDLVAGKTFYNEYFTKISDFETNQISPLAYYRSLEYEGQPDYFASKLNFAAEVTNAGSTTQNNVILTVSVIIPGGDIPETFSSQPINLAPGVTDTIQLDEIAFNEIASPILPGEYVFYYILSQDNEDAIPEDNLGETRSVFITDDFNLPGAVIQNGREVYESTLTDVAEDVILGTVYAFPEPTGPDEYKIITGIETVFLYDQEVAETEVNQLVYFNLRSGSVLKETNNPSTFTSVFYDSEEPVFYDDTSLEHIITQDNLWNPDDGNEFNWTSFEFPYPILVNPSDIYQAEMRVPVAPVGIVYQPVGVTEEPYGSVRYDFNIGNWEALGDTANGVGIILPIRLITQTAVGLEKVSSKNGLELVQNYPNPFHDETTIQFRTNKTSQIELQVRDLTGKLVFSRNMGITSAGIPRTYNFQRGDLAAGIYTYTVISDEFQLSRKLTVE</sequence>
<gene>
    <name evidence="4" type="ORF">G3O08_13500</name>
</gene>
<name>A0A7K3WS67_9FLAO</name>
<feature type="chain" id="PRO_5029597406" evidence="2">
    <location>
        <begin position="21"/>
        <end position="687"/>
    </location>
</feature>
<comment type="caution">
    <text evidence="4">The sequence shown here is derived from an EMBL/GenBank/DDBJ whole genome shotgun (WGS) entry which is preliminary data.</text>
</comment>
<evidence type="ECO:0000256" key="2">
    <source>
        <dbReference type="SAM" id="SignalP"/>
    </source>
</evidence>
<keyword evidence="1 2" id="KW-0732">Signal</keyword>
<dbReference type="Gene3D" id="2.60.120.260">
    <property type="entry name" value="Galactose-binding domain-like"/>
    <property type="match status" value="1"/>
</dbReference>
<protein>
    <submittedName>
        <fullName evidence="4">T9SS type A sorting domain-containing protein</fullName>
    </submittedName>
</protein>
<evidence type="ECO:0000313" key="5">
    <source>
        <dbReference type="Proteomes" id="UP000486602"/>
    </source>
</evidence>
<dbReference type="Proteomes" id="UP000486602">
    <property type="component" value="Unassembled WGS sequence"/>
</dbReference>
<organism evidence="4 5">
    <name type="scientific">Cryomorpha ignava</name>
    <dbReference type="NCBI Taxonomy" id="101383"/>
    <lineage>
        <taxon>Bacteria</taxon>
        <taxon>Pseudomonadati</taxon>
        <taxon>Bacteroidota</taxon>
        <taxon>Flavobacteriia</taxon>
        <taxon>Flavobacteriales</taxon>
        <taxon>Cryomorphaceae</taxon>
        <taxon>Cryomorpha</taxon>
    </lineage>
</organism>
<accession>A0A7K3WS67</accession>
<feature type="signal peptide" evidence="2">
    <location>
        <begin position="1"/>
        <end position="20"/>
    </location>
</feature>
<dbReference type="Pfam" id="PF18962">
    <property type="entry name" value="Por_Secre_tail"/>
    <property type="match status" value="1"/>
</dbReference>
<evidence type="ECO:0000259" key="3">
    <source>
        <dbReference type="Pfam" id="PF18962"/>
    </source>
</evidence>
<dbReference type="InterPro" id="IPR026444">
    <property type="entry name" value="Secre_tail"/>
</dbReference>
<evidence type="ECO:0000256" key="1">
    <source>
        <dbReference type="ARBA" id="ARBA00022729"/>
    </source>
</evidence>
<keyword evidence="5" id="KW-1185">Reference proteome</keyword>
<reference evidence="4 5" key="1">
    <citation type="submission" date="2020-02" db="EMBL/GenBank/DDBJ databases">
        <title>Out from the shadows clarifying the taxonomy of the family Cryomorphaceae and related taxa by utilizing the GTDB taxonomic framework.</title>
        <authorList>
            <person name="Bowman J.P."/>
        </authorList>
    </citation>
    <scope>NUCLEOTIDE SEQUENCE [LARGE SCALE GENOMIC DNA]</scope>
    <source>
        <strain evidence="4 5">QSSC 1-22</strain>
    </source>
</reference>